<proteinExistence type="predicted"/>
<dbReference type="EMBL" id="JARIHO010000024">
    <property type="protein sequence ID" value="KAJ7342749.1"/>
    <property type="molecule type" value="Genomic_DNA"/>
</dbReference>
<comment type="caution">
    <text evidence="1">The sequence shown here is derived from an EMBL/GenBank/DDBJ whole genome shotgun (WGS) entry which is preliminary data.</text>
</comment>
<reference evidence="1" key="1">
    <citation type="submission" date="2023-03" db="EMBL/GenBank/DDBJ databases">
        <title>Massive genome expansion in bonnet fungi (Mycena s.s.) driven by repeated elements and novel gene families across ecological guilds.</title>
        <authorList>
            <consortium name="Lawrence Berkeley National Laboratory"/>
            <person name="Harder C.B."/>
            <person name="Miyauchi S."/>
            <person name="Viragh M."/>
            <person name="Kuo A."/>
            <person name="Thoen E."/>
            <person name="Andreopoulos B."/>
            <person name="Lu D."/>
            <person name="Skrede I."/>
            <person name="Drula E."/>
            <person name="Henrissat B."/>
            <person name="Morin E."/>
            <person name="Kohler A."/>
            <person name="Barry K."/>
            <person name="LaButti K."/>
            <person name="Morin E."/>
            <person name="Salamov A."/>
            <person name="Lipzen A."/>
            <person name="Mereny Z."/>
            <person name="Hegedus B."/>
            <person name="Baldrian P."/>
            <person name="Stursova M."/>
            <person name="Weitz H."/>
            <person name="Taylor A."/>
            <person name="Grigoriev I.V."/>
            <person name="Nagy L.G."/>
            <person name="Martin F."/>
            <person name="Kauserud H."/>
        </authorList>
    </citation>
    <scope>NUCLEOTIDE SEQUENCE</scope>
    <source>
        <strain evidence="1">CBHHK002</strain>
    </source>
</reference>
<name>A0AAD7END7_9AGAR</name>
<gene>
    <name evidence="1" type="ORF">DFH08DRAFT_873471</name>
</gene>
<dbReference type="AlphaFoldDB" id="A0AAD7END7"/>
<evidence type="ECO:0008006" key="3">
    <source>
        <dbReference type="Google" id="ProtNLM"/>
    </source>
</evidence>
<sequence length="437" mass="48575">MSLPIVHVSSGSKSPILSVPAEITEKIFTICLPTLSPESNSIPCPSSRTAPLLLAQVCRQWRDFSIGTPALWAFIFYVARSRELLELWLSRAGNLPLTIFLLTGDEPRARMFMDAVIPHCSRWKDVHLTLPLSAVRQLSMIPFPLLERLTISTIGNNMWTTGDPAVIRDAPLLRYADISLLPQVDLPFEQLTTLRAGNTGVDQTIAILQRCPNLVDLSCSYAGAGNQSTTRPPVELRSLRSLTAVDKRFLPFLTVPRLERFDISGDIEAGDLQSLISRSSCDLRVLCVQVYQTPAPHLKPLLRVAASAVHLQLQGEGIESQMQIFQDANVLPKLEQLEIRDPTRIIVQTIMMHTLNPQPQTVRYRDAVVRSDGDYRALADMLWWRQARGLQSFQLSLGPAAPFPPAHAITAFRALAQVGLQVRVTQKETVLLDTRAA</sequence>
<dbReference type="InterPro" id="IPR032675">
    <property type="entry name" value="LRR_dom_sf"/>
</dbReference>
<dbReference type="Gene3D" id="3.80.10.10">
    <property type="entry name" value="Ribonuclease Inhibitor"/>
    <property type="match status" value="1"/>
</dbReference>
<evidence type="ECO:0000313" key="1">
    <source>
        <dbReference type="EMBL" id="KAJ7342749.1"/>
    </source>
</evidence>
<evidence type="ECO:0000313" key="2">
    <source>
        <dbReference type="Proteomes" id="UP001218218"/>
    </source>
</evidence>
<protein>
    <recommendedName>
        <fullName evidence="3">F-box domain-containing protein</fullName>
    </recommendedName>
</protein>
<accession>A0AAD7END7</accession>
<organism evidence="1 2">
    <name type="scientific">Mycena albidolilacea</name>
    <dbReference type="NCBI Taxonomy" id="1033008"/>
    <lineage>
        <taxon>Eukaryota</taxon>
        <taxon>Fungi</taxon>
        <taxon>Dikarya</taxon>
        <taxon>Basidiomycota</taxon>
        <taxon>Agaricomycotina</taxon>
        <taxon>Agaricomycetes</taxon>
        <taxon>Agaricomycetidae</taxon>
        <taxon>Agaricales</taxon>
        <taxon>Marasmiineae</taxon>
        <taxon>Mycenaceae</taxon>
        <taxon>Mycena</taxon>
    </lineage>
</organism>
<dbReference type="Proteomes" id="UP001218218">
    <property type="component" value="Unassembled WGS sequence"/>
</dbReference>
<dbReference type="SUPFAM" id="SSF52047">
    <property type="entry name" value="RNI-like"/>
    <property type="match status" value="1"/>
</dbReference>
<keyword evidence="2" id="KW-1185">Reference proteome</keyword>